<dbReference type="InterPro" id="IPR037518">
    <property type="entry name" value="MPN"/>
</dbReference>
<keyword evidence="6" id="KW-0378">Hydrolase</keyword>
<dbReference type="Pfam" id="PF01398">
    <property type="entry name" value="JAB"/>
    <property type="match status" value="1"/>
</dbReference>
<reference evidence="11" key="1">
    <citation type="journal article" date="2023" name="bioRxiv">
        <title>Scaffold-level genome assemblies of two parasitoid biocontrol wasps reveal the parthenogenesis mechanism and an associated novel virus.</title>
        <authorList>
            <person name="Inwood S."/>
            <person name="Skelly J."/>
            <person name="Guhlin J."/>
            <person name="Harrop T."/>
            <person name="Goldson S."/>
            <person name="Dearden P."/>
        </authorList>
    </citation>
    <scope>NUCLEOTIDE SEQUENCE</scope>
    <source>
        <strain evidence="11">Lincoln</strain>
        <tissue evidence="11">Whole body</tissue>
    </source>
</reference>
<dbReference type="CDD" id="cd08066">
    <property type="entry name" value="MPN_AMSH_like"/>
    <property type="match status" value="1"/>
</dbReference>
<dbReference type="Gene3D" id="1.20.58.80">
    <property type="entry name" value="Phosphotransferase system, lactose/cellobiose-type IIA subunit"/>
    <property type="match status" value="1"/>
</dbReference>
<dbReference type="PROSITE" id="PS50249">
    <property type="entry name" value="MPN"/>
    <property type="match status" value="1"/>
</dbReference>
<evidence type="ECO:0000256" key="7">
    <source>
        <dbReference type="ARBA" id="ARBA00022833"/>
    </source>
</evidence>
<feature type="domain" description="MPN" evidence="10">
    <location>
        <begin position="182"/>
        <end position="311"/>
    </location>
</feature>
<comment type="caution">
    <text evidence="11">The sequence shown here is derived from an EMBL/GenBank/DDBJ whole genome shotgun (WGS) entry which is preliminary data.</text>
</comment>
<dbReference type="SMART" id="SM00232">
    <property type="entry name" value="JAB_MPN"/>
    <property type="match status" value="1"/>
</dbReference>
<dbReference type="GO" id="GO:0006508">
    <property type="term" value="P:proteolysis"/>
    <property type="evidence" value="ECO:0007669"/>
    <property type="project" value="UniProtKB-KW"/>
</dbReference>
<keyword evidence="12" id="KW-1185">Reference proteome</keyword>
<dbReference type="GO" id="GO:0016020">
    <property type="term" value="C:membrane"/>
    <property type="evidence" value="ECO:0007669"/>
    <property type="project" value="TreeGrafter"/>
</dbReference>
<comment type="cofactor">
    <cofactor evidence="1">
        <name>Zn(2+)</name>
        <dbReference type="ChEBI" id="CHEBI:29105"/>
    </cofactor>
</comment>
<evidence type="ECO:0000256" key="5">
    <source>
        <dbReference type="ARBA" id="ARBA00022786"/>
    </source>
</evidence>
<dbReference type="GO" id="GO:0070536">
    <property type="term" value="P:protein K63-linked deubiquitination"/>
    <property type="evidence" value="ECO:0007669"/>
    <property type="project" value="InterPro"/>
</dbReference>
<dbReference type="PANTHER" id="PTHR12947:SF13">
    <property type="entry name" value="FI19924P1"/>
    <property type="match status" value="1"/>
</dbReference>
<gene>
    <name evidence="11" type="ORF">PV327_009669</name>
</gene>
<evidence type="ECO:0000313" key="11">
    <source>
        <dbReference type="EMBL" id="KAK0161167.1"/>
    </source>
</evidence>
<evidence type="ECO:0000259" key="10">
    <source>
        <dbReference type="PROSITE" id="PS50249"/>
    </source>
</evidence>
<sequence length="353" mass="40375">MEEDKITSTTQYLSSKNQLYSIEPEARLRFLYDNAVSLVEINPNIPPQRYFRSGVEMLHMADVYMKEKSLRNAYILYIKYLTLFLEKIMKHPQYNSVPAKDKLNSKEKSRKILPLVEQLKSKLLEQYKAEAIRYNAEKKDTENTGKVSNSQEKPELNVHSPSVDSDKYSPNSSSDKQELRHVVMPTKLIQEFLNVASTNTINNRETCGILAGKLEKNKLTVTHLLIPKQSGSSDSCITHNEEEIFDYQDQHSLITLGWIHTHPTQTAFLSSVDLHTHCSYQLMMSEAIAIVCAPKYNETGYFTLTPDHGLNFVARCQATGFHPHPNEQSLYTHAQHCKLDPNANVKLVDLTKK</sequence>
<evidence type="ECO:0000256" key="8">
    <source>
        <dbReference type="ARBA" id="ARBA00023049"/>
    </source>
</evidence>
<dbReference type="EMBL" id="JAQQBR010001835">
    <property type="protein sequence ID" value="KAK0161167.1"/>
    <property type="molecule type" value="Genomic_DNA"/>
</dbReference>
<evidence type="ECO:0000256" key="6">
    <source>
        <dbReference type="ARBA" id="ARBA00022801"/>
    </source>
</evidence>
<dbReference type="InterPro" id="IPR015063">
    <property type="entry name" value="USP8_dimer"/>
</dbReference>
<organism evidence="11 12">
    <name type="scientific">Microctonus hyperodae</name>
    <name type="common">Parasitoid wasp</name>
    <dbReference type="NCBI Taxonomy" id="165561"/>
    <lineage>
        <taxon>Eukaryota</taxon>
        <taxon>Metazoa</taxon>
        <taxon>Ecdysozoa</taxon>
        <taxon>Arthropoda</taxon>
        <taxon>Hexapoda</taxon>
        <taxon>Insecta</taxon>
        <taxon>Pterygota</taxon>
        <taxon>Neoptera</taxon>
        <taxon>Endopterygota</taxon>
        <taxon>Hymenoptera</taxon>
        <taxon>Apocrita</taxon>
        <taxon>Ichneumonoidea</taxon>
        <taxon>Braconidae</taxon>
        <taxon>Euphorinae</taxon>
        <taxon>Microctonus</taxon>
    </lineage>
</organism>
<dbReference type="GO" id="GO:0005768">
    <property type="term" value="C:endosome"/>
    <property type="evidence" value="ECO:0007669"/>
    <property type="project" value="TreeGrafter"/>
</dbReference>
<evidence type="ECO:0000256" key="1">
    <source>
        <dbReference type="ARBA" id="ARBA00001947"/>
    </source>
</evidence>
<protein>
    <recommendedName>
        <fullName evidence="10">MPN domain-containing protein</fullName>
    </recommendedName>
</protein>
<evidence type="ECO:0000313" key="12">
    <source>
        <dbReference type="Proteomes" id="UP001168972"/>
    </source>
</evidence>
<dbReference type="GO" id="GO:0061578">
    <property type="term" value="F:K63-linked deubiquitinase activity"/>
    <property type="evidence" value="ECO:0007669"/>
    <property type="project" value="InterPro"/>
</dbReference>
<dbReference type="InterPro" id="IPR044098">
    <property type="entry name" value="STAMBP/STALP-like_MPN"/>
</dbReference>
<dbReference type="SUPFAM" id="SSF140856">
    <property type="entry name" value="USP8 N-terminal domain-like"/>
    <property type="match status" value="1"/>
</dbReference>
<name>A0AA39CAX8_MICHY</name>
<comment type="similarity">
    <text evidence="2">Belongs to the peptidase M67C family.</text>
</comment>
<proteinExistence type="inferred from homology"/>
<dbReference type="InterPro" id="IPR000555">
    <property type="entry name" value="JAMM/MPN+_dom"/>
</dbReference>
<keyword evidence="8" id="KW-0482">Metalloprotease</keyword>
<dbReference type="GO" id="GO:0046872">
    <property type="term" value="F:metal ion binding"/>
    <property type="evidence" value="ECO:0007669"/>
    <property type="project" value="UniProtKB-KW"/>
</dbReference>
<keyword evidence="4" id="KW-0479">Metal-binding</keyword>
<keyword evidence="3" id="KW-0645">Protease</keyword>
<dbReference type="AlphaFoldDB" id="A0AA39CAX8"/>
<dbReference type="SUPFAM" id="SSF102712">
    <property type="entry name" value="JAB1/MPN domain"/>
    <property type="match status" value="1"/>
</dbReference>
<evidence type="ECO:0000256" key="9">
    <source>
        <dbReference type="SAM" id="MobiDB-lite"/>
    </source>
</evidence>
<evidence type="ECO:0000256" key="3">
    <source>
        <dbReference type="ARBA" id="ARBA00022670"/>
    </source>
</evidence>
<feature type="region of interest" description="Disordered" evidence="9">
    <location>
        <begin position="139"/>
        <end position="177"/>
    </location>
</feature>
<dbReference type="Gene3D" id="3.40.140.10">
    <property type="entry name" value="Cytidine Deaminase, domain 2"/>
    <property type="match status" value="1"/>
</dbReference>
<keyword evidence="5" id="KW-0833">Ubl conjugation pathway</keyword>
<dbReference type="Pfam" id="PF08969">
    <property type="entry name" value="USP8_dimer"/>
    <property type="match status" value="1"/>
</dbReference>
<dbReference type="FunFam" id="3.40.140.10:FF:000010">
    <property type="entry name" value="AMSH-like protease isoform X1"/>
    <property type="match status" value="1"/>
</dbReference>
<feature type="compositionally biased region" description="Polar residues" evidence="9">
    <location>
        <begin position="159"/>
        <end position="174"/>
    </location>
</feature>
<evidence type="ECO:0000256" key="2">
    <source>
        <dbReference type="ARBA" id="ARBA00010981"/>
    </source>
</evidence>
<dbReference type="PANTHER" id="PTHR12947">
    <property type="entry name" value="AMSH-LIKE PROTEASE"/>
    <property type="match status" value="1"/>
</dbReference>
<dbReference type="Proteomes" id="UP001168972">
    <property type="component" value="Unassembled WGS sequence"/>
</dbReference>
<reference evidence="11" key="2">
    <citation type="submission" date="2023-03" db="EMBL/GenBank/DDBJ databases">
        <authorList>
            <person name="Inwood S.N."/>
            <person name="Skelly J.G."/>
            <person name="Guhlin J."/>
            <person name="Harrop T.W.R."/>
            <person name="Goldson S.G."/>
            <person name="Dearden P.K."/>
        </authorList>
    </citation>
    <scope>NUCLEOTIDE SEQUENCE</scope>
    <source>
        <strain evidence="11">Lincoln</strain>
        <tissue evidence="11">Whole body</tissue>
    </source>
</reference>
<accession>A0AA39CAX8</accession>
<evidence type="ECO:0000256" key="4">
    <source>
        <dbReference type="ARBA" id="ARBA00022723"/>
    </source>
</evidence>
<keyword evidence="7" id="KW-0862">Zinc</keyword>
<dbReference type="GO" id="GO:0140492">
    <property type="term" value="F:metal-dependent deubiquitinase activity"/>
    <property type="evidence" value="ECO:0007669"/>
    <property type="project" value="InterPro"/>
</dbReference>